<dbReference type="Proteomes" id="UP000663845">
    <property type="component" value="Unassembled WGS sequence"/>
</dbReference>
<accession>A0A815YFI3</accession>
<dbReference type="SUPFAM" id="SSF57667">
    <property type="entry name" value="beta-beta-alpha zinc fingers"/>
    <property type="match status" value="1"/>
</dbReference>
<evidence type="ECO:0000313" key="2">
    <source>
        <dbReference type="Proteomes" id="UP000663845"/>
    </source>
</evidence>
<protein>
    <submittedName>
        <fullName evidence="1">Uncharacterized protein</fullName>
    </submittedName>
</protein>
<proteinExistence type="predicted"/>
<organism evidence="1 2">
    <name type="scientific">Adineta steineri</name>
    <dbReference type="NCBI Taxonomy" id="433720"/>
    <lineage>
        <taxon>Eukaryota</taxon>
        <taxon>Metazoa</taxon>
        <taxon>Spiralia</taxon>
        <taxon>Gnathifera</taxon>
        <taxon>Rotifera</taxon>
        <taxon>Eurotatoria</taxon>
        <taxon>Bdelloidea</taxon>
        <taxon>Adinetida</taxon>
        <taxon>Adinetidae</taxon>
        <taxon>Adineta</taxon>
    </lineage>
</organism>
<dbReference type="AlphaFoldDB" id="A0A815YFI3"/>
<evidence type="ECO:0000313" key="1">
    <source>
        <dbReference type="EMBL" id="CAF1570164.1"/>
    </source>
</evidence>
<feature type="non-terminal residue" evidence="1">
    <location>
        <position position="1"/>
    </location>
</feature>
<name>A0A815YFI3_9BILA</name>
<comment type="caution">
    <text evidence="1">The sequence shown here is derived from an EMBL/GenBank/DDBJ whole genome shotgun (WGS) entry which is preliminary data.</text>
</comment>
<dbReference type="InterPro" id="IPR036236">
    <property type="entry name" value="Znf_C2H2_sf"/>
</dbReference>
<gene>
    <name evidence="1" type="ORF">JYZ213_LOCUS47305</name>
</gene>
<reference evidence="1" key="1">
    <citation type="submission" date="2021-02" db="EMBL/GenBank/DDBJ databases">
        <authorList>
            <person name="Nowell W R."/>
        </authorList>
    </citation>
    <scope>NUCLEOTIDE SEQUENCE</scope>
</reference>
<dbReference type="EMBL" id="CAJNOG010008861">
    <property type="protein sequence ID" value="CAF1570164.1"/>
    <property type="molecule type" value="Genomic_DNA"/>
</dbReference>
<sequence>MRCHHARDKPYHCSACPYASSWKWDVQKHVKK</sequence>
<dbReference type="Gene3D" id="3.30.160.60">
    <property type="entry name" value="Classic Zinc Finger"/>
    <property type="match status" value="1"/>
</dbReference>